<protein>
    <submittedName>
        <fullName evidence="3">Chlamydial protease-like activity factor (CPAF)</fullName>
    </submittedName>
</protein>
<dbReference type="Gene3D" id="1.20.920.70">
    <property type="match status" value="1"/>
</dbReference>
<dbReference type="InterPro" id="IPR041126">
    <property type="entry name" value="CPAF_PDZ"/>
</dbReference>
<dbReference type="PANTHER" id="PTHR32060">
    <property type="entry name" value="TAIL-SPECIFIC PROTEASE"/>
    <property type="match status" value="1"/>
</dbReference>
<dbReference type="GO" id="GO:0004175">
    <property type="term" value="F:endopeptidase activity"/>
    <property type="evidence" value="ECO:0007669"/>
    <property type="project" value="TreeGrafter"/>
</dbReference>
<feature type="chain" id="PRO_5001853811" evidence="1">
    <location>
        <begin position="22"/>
        <end position="563"/>
    </location>
</feature>
<keyword evidence="4" id="KW-1185">Reference proteome</keyword>
<dbReference type="InterPro" id="IPR005151">
    <property type="entry name" value="Tail-specific_protease"/>
</dbReference>
<dbReference type="AlphaFoldDB" id="A0A090D0X2"/>
<dbReference type="GO" id="GO:0030288">
    <property type="term" value="C:outer membrane-bounded periplasmic space"/>
    <property type="evidence" value="ECO:0007669"/>
    <property type="project" value="TreeGrafter"/>
</dbReference>
<dbReference type="NCBIfam" id="NF033424">
    <property type="entry name" value="chlamy_CPAF"/>
    <property type="match status" value="1"/>
</dbReference>
<evidence type="ECO:0000313" key="3">
    <source>
        <dbReference type="EMBL" id="CDR35006.1"/>
    </source>
</evidence>
<dbReference type="GO" id="GO:0007165">
    <property type="term" value="P:signal transduction"/>
    <property type="evidence" value="ECO:0007669"/>
    <property type="project" value="TreeGrafter"/>
</dbReference>
<dbReference type="GO" id="GO:0006508">
    <property type="term" value="P:proteolysis"/>
    <property type="evidence" value="ECO:0007669"/>
    <property type="project" value="UniProtKB-KW"/>
</dbReference>
<comment type="caution">
    <text evidence="3">The sequence shown here is derived from an EMBL/GenBank/DDBJ whole genome shotgun (WGS) entry which is preliminary data.</text>
</comment>
<keyword evidence="1" id="KW-0732">Signal</keyword>
<name>A0A090D0X2_9BACT</name>
<feature type="domain" description="Tail specific protease" evidence="2">
    <location>
        <begin position="328"/>
        <end position="536"/>
    </location>
</feature>
<evidence type="ECO:0000259" key="2">
    <source>
        <dbReference type="SMART" id="SM00245"/>
    </source>
</evidence>
<dbReference type="PANTHER" id="PTHR32060:SF30">
    <property type="entry name" value="CARBOXY-TERMINAL PROCESSING PROTEASE CTPA"/>
    <property type="match status" value="1"/>
</dbReference>
<dbReference type="SMART" id="SM00245">
    <property type="entry name" value="TSPc"/>
    <property type="match status" value="1"/>
</dbReference>
<dbReference type="RefSeq" id="WP_041018571.1">
    <property type="nucleotide sequence ID" value="NZ_CCEJ010000011.1"/>
</dbReference>
<dbReference type="InterPro" id="IPR029045">
    <property type="entry name" value="ClpP/crotonase-like_dom_sf"/>
</dbReference>
<evidence type="ECO:0000313" key="4">
    <source>
        <dbReference type="Proteomes" id="UP000031552"/>
    </source>
</evidence>
<reference evidence="3" key="1">
    <citation type="submission" date="2013-12" db="EMBL/GenBank/DDBJ databases">
        <authorList>
            <person name="Linke B."/>
        </authorList>
    </citation>
    <scope>NUCLEOTIDE SEQUENCE [LARGE SCALE GENOMIC DNA]</scope>
    <source>
        <strain evidence="3">CRIB-18</strain>
    </source>
</reference>
<gene>
    <name evidence="3" type="primary">cpa</name>
    <name evidence="3" type="ORF">CSEC_2200</name>
</gene>
<dbReference type="Pfam" id="PF03572">
    <property type="entry name" value="Peptidase_S41"/>
    <property type="match status" value="1"/>
</dbReference>
<sequence length="563" mass="64047">MNLKNVTSFLMAILLPFQVFSMKANEAMMHEALDIIKHTFKVQYAPSDWKKQHAGWDLNREIEKARDKIKKQSKNKTLPLKDFHKILRDFFNSTKDYHVAITFYSTEMACLPFKVKGAEGRYFITWVDKDRINDHSLAIGDELLEFNGKPVHEVVTKLKNEEMLSSNEETDYGLAEVNLTSRIGALGFSVPKGPVKLKIKHKNKKASVLNLEWDYFDEKISPRKAPISQENTHKDYIRELIAKPFELASWPILKEANSDFEEGPHDVGSKISYIPALGKKIWEAKQSAIFHAYLFEHNNKKIGFLRIPSYHGEAEEIEEFETLISFMQKNSDALIIDQVNNPGGSAFYLYALASMLTDKPLYPPKHKMSITQREVMLSLIVLPILEQIQSDLEAKEVIGDTLEGIPVDFETAQCFINYYNYIIDEWNAGRSITKPFSLAGFDYINPHPKCRYTKDILILTNSLDFSCADFFPAIMQDAKRAKIFGSRTAGAGGYIATADFPNILGIANYRYTGSIAERANLKPIENLGVTPDIPYKLTAEDLLTDCEPLKKALLKAVDDLFIK</sequence>
<reference evidence="3" key="2">
    <citation type="submission" date="2014-09" db="EMBL/GenBank/DDBJ databases">
        <title>Criblamydia sequanensis harbors a mega-plasmid encoding arsenite resistance.</title>
        <authorList>
            <person name="Bertelli C."/>
            <person name="Goesmann A."/>
            <person name="Greub G."/>
        </authorList>
    </citation>
    <scope>NUCLEOTIDE SEQUENCE [LARGE SCALE GENOMIC DNA]</scope>
    <source>
        <strain evidence="3">CRIB-18</strain>
    </source>
</reference>
<dbReference type="Gene3D" id="3.90.226.10">
    <property type="entry name" value="2-enoyl-CoA Hydratase, Chain A, domain 1"/>
    <property type="match status" value="1"/>
</dbReference>
<accession>A0A090D0X2</accession>
<dbReference type="STRING" id="1437425.CSEC_2200"/>
<feature type="signal peptide" evidence="1">
    <location>
        <begin position="1"/>
        <end position="21"/>
    </location>
</feature>
<dbReference type="eggNOG" id="COG0793">
    <property type="taxonomic scope" value="Bacteria"/>
</dbReference>
<organism evidence="3 4">
    <name type="scientific">Candidatus Criblamydia sequanensis CRIB-18</name>
    <dbReference type="NCBI Taxonomy" id="1437425"/>
    <lineage>
        <taxon>Bacteria</taxon>
        <taxon>Pseudomonadati</taxon>
        <taxon>Chlamydiota</taxon>
        <taxon>Chlamydiia</taxon>
        <taxon>Parachlamydiales</taxon>
        <taxon>Candidatus Criblamydiaceae</taxon>
        <taxon>Candidatus Criblamydia</taxon>
    </lineage>
</organism>
<dbReference type="OrthoDB" id="16754at2"/>
<evidence type="ECO:0000256" key="1">
    <source>
        <dbReference type="SAM" id="SignalP"/>
    </source>
</evidence>
<dbReference type="SUPFAM" id="SSF52096">
    <property type="entry name" value="ClpP/crotonase"/>
    <property type="match status" value="1"/>
</dbReference>
<dbReference type="GO" id="GO:0008236">
    <property type="term" value="F:serine-type peptidase activity"/>
    <property type="evidence" value="ECO:0007669"/>
    <property type="project" value="InterPro"/>
</dbReference>
<dbReference type="EMBL" id="CCEJ010000011">
    <property type="protein sequence ID" value="CDR35006.1"/>
    <property type="molecule type" value="Genomic_DNA"/>
</dbReference>
<proteinExistence type="predicted"/>
<dbReference type="Proteomes" id="UP000031552">
    <property type="component" value="Unassembled WGS sequence"/>
</dbReference>
<dbReference type="Pfam" id="PF17816">
    <property type="entry name" value="PDZ_4"/>
    <property type="match status" value="1"/>
</dbReference>